<dbReference type="SMART" id="SM01038">
    <property type="entry name" value="Bgal_small_N"/>
    <property type="match status" value="1"/>
</dbReference>
<dbReference type="OrthoDB" id="9762066at2"/>
<evidence type="ECO:0000256" key="6">
    <source>
        <dbReference type="ARBA" id="ARBA00032230"/>
    </source>
</evidence>
<dbReference type="SUPFAM" id="SSF74650">
    <property type="entry name" value="Galactose mutarotase-like"/>
    <property type="match status" value="1"/>
</dbReference>
<dbReference type="EC" id="3.2.1.23" evidence="3 7"/>
<comment type="catalytic activity">
    <reaction evidence="1 7">
        <text>Hydrolysis of terminal non-reducing beta-D-galactose residues in beta-D-galactosides.</text>
        <dbReference type="EC" id="3.2.1.23"/>
    </reaction>
</comment>
<dbReference type="PROSITE" id="PS00719">
    <property type="entry name" value="GLYCOSYL_HYDROL_F2_1"/>
    <property type="match status" value="1"/>
</dbReference>
<dbReference type="GO" id="GO:0030246">
    <property type="term" value="F:carbohydrate binding"/>
    <property type="evidence" value="ECO:0007669"/>
    <property type="project" value="InterPro"/>
</dbReference>
<dbReference type="InterPro" id="IPR011013">
    <property type="entry name" value="Gal_mutarotase_sf_dom"/>
</dbReference>
<dbReference type="SUPFAM" id="SSF49303">
    <property type="entry name" value="beta-Galactosidase/glucuronidase domain"/>
    <property type="match status" value="1"/>
</dbReference>
<dbReference type="SUPFAM" id="SSF51445">
    <property type="entry name" value="(Trans)glycosidases"/>
    <property type="match status" value="1"/>
</dbReference>
<dbReference type="SUPFAM" id="SSF49785">
    <property type="entry name" value="Galactose-binding domain-like"/>
    <property type="match status" value="1"/>
</dbReference>
<evidence type="ECO:0000259" key="8">
    <source>
        <dbReference type="SMART" id="SM01038"/>
    </source>
</evidence>
<name>A0A1T4LIL8_9LACT</name>
<dbReference type="Gene3D" id="2.60.120.260">
    <property type="entry name" value="Galactose-binding domain-like"/>
    <property type="match status" value="1"/>
</dbReference>
<dbReference type="GO" id="GO:0009341">
    <property type="term" value="C:beta-galactosidase complex"/>
    <property type="evidence" value="ECO:0007669"/>
    <property type="project" value="InterPro"/>
</dbReference>
<dbReference type="Pfam" id="PF02929">
    <property type="entry name" value="Bgal_small_N"/>
    <property type="match status" value="1"/>
</dbReference>
<evidence type="ECO:0000256" key="7">
    <source>
        <dbReference type="RuleBase" id="RU361154"/>
    </source>
</evidence>
<sequence length="993" mass="115494">MLLPNYFENLEVFHVNTLPRKNYYVPFHTDELFETLTDRTKSEYFHNLNSDWDFKYFTSVNRIEKAYWEDDTDLSYDQIPVPSCWQLYGYDQIMYTNTEYPIPFDPPYVPFENPAGLYRRHFKINKKEQKEYQLTFEGVDSAYYVWVNHQFVGYSQISHASSEFDITQFLQDGENTLHVLVLKWSDATYLEDQDKFRYSGIFRDVYVLEREVDRVESFFVRQSFNDDLSLATLSVELNKTCENLDVKYQLLAPNNEVVHEGTTSDSDFTIEVMNPVLWNAEEPQLYRLLLTVGSEHIQQLVGIRLVEMKNNQFYVNNRSVKLIGVNHHDTNANTGATVTLDDQWKDLTLIKQYGFNALRTAHYPKNGQFYELTDVIGLYVMSEADLEGHGVVDLYGMGGNDNYNVLPEDPAFEKAFVDRMDASIIPYFNNSSIVMWSAGNETGYGPNIEAMLKHARQLDPSRPLHYEAYWYYDRSKEYDTQYFDSWSRMYASPTEIKEYYLDIENIEKAFMLCEYAHAMGNSSGDLTEYYELFYQYPEFVGLYVWEWADHAVNLNRFEPDKTPVYRYGGDFGEYPHAGNFCMDGLMYPDRTPHVLVKEHQNLFKPFLLEDLDLNAKQFTFKNRLDFVNAKDRFKVTLEVADLTGAIVATHELPRLDIAPQASLTVDLKDTLTDLTTISIIRFVYHDLSDNFVGFDWVEVNEFELTLELPESSTNITYAETNATVSITTTFGEVVLSKANAAIEQLKVNEQTLLNQPGEWSIWRAPTDNDRNIKREWLQANFNRHQTRVHETHITQADNQVKVSFDAVMHAVARQNFLEMTLEYTIFANGLIEVAGKVAKNPVIPFLPRFGMTLPLLASFENVNYHGYGPEENYRDKHHASYKGNFTTKVTEMYEPYVTPQENGNRSINQLVLTNGQQSLTVHSVNGMHFNASHYSIKQLTEVMHRDKLVLEDMTYLQLDPQQSGIGTNACGPELFEHYRLDDDFEFKFNLFVK</sequence>
<dbReference type="GO" id="GO:0004565">
    <property type="term" value="F:beta-galactosidase activity"/>
    <property type="evidence" value="ECO:0007669"/>
    <property type="project" value="UniProtKB-EC"/>
</dbReference>
<evidence type="ECO:0000256" key="3">
    <source>
        <dbReference type="ARBA" id="ARBA00012756"/>
    </source>
</evidence>
<dbReference type="PANTHER" id="PTHR46323">
    <property type="entry name" value="BETA-GALACTOSIDASE"/>
    <property type="match status" value="1"/>
</dbReference>
<dbReference type="Gene3D" id="2.70.98.10">
    <property type="match status" value="1"/>
</dbReference>
<dbReference type="PRINTS" id="PR00132">
    <property type="entry name" value="GLHYDRLASE2"/>
</dbReference>
<dbReference type="InterPro" id="IPR006102">
    <property type="entry name" value="Ig-like_GH2"/>
</dbReference>
<gene>
    <name evidence="9" type="ORF">SAMN02746011_01090</name>
</gene>
<dbReference type="InterPro" id="IPR023230">
    <property type="entry name" value="Glyco_hydro_2_CS"/>
</dbReference>
<keyword evidence="5 7" id="KW-0326">Glycosidase</keyword>
<dbReference type="Pfam" id="PF00703">
    <property type="entry name" value="Glyco_hydro_2"/>
    <property type="match status" value="1"/>
</dbReference>
<dbReference type="InterPro" id="IPR008979">
    <property type="entry name" value="Galactose-bd-like_sf"/>
</dbReference>
<dbReference type="InterPro" id="IPR014718">
    <property type="entry name" value="GH-type_carb-bd"/>
</dbReference>
<dbReference type="InterPro" id="IPR004199">
    <property type="entry name" value="B-gal_small/dom_5"/>
</dbReference>
<evidence type="ECO:0000313" key="9">
    <source>
        <dbReference type="EMBL" id="SJZ54585.1"/>
    </source>
</evidence>
<evidence type="ECO:0000256" key="1">
    <source>
        <dbReference type="ARBA" id="ARBA00001412"/>
    </source>
</evidence>
<dbReference type="Pfam" id="PF02837">
    <property type="entry name" value="Glyco_hydro_2_N"/>
    <property type="match status" value="1"/>
</dbReference>
<evidence type="ECO:0000256" key="2">
    <source>
        <dbReference type="ARBA" id="ARBA00007401"/>
    </source>
</evidence>
<evidence type="ECO:0000313" key="10">
    <source>
        <dbReference type="Proteomes" id="UP000189941"/>
    </source>
</evidence>
<feature type="domain" description="Beta galactosidase small chain/" evidence="8">
    <location>
        <begin position="729"/>
        <end position="991"/>
    </location>
</feature>
<dbReference type="Pfam" id="PF02836">
    <property type="entry name" value="Glyco_hydro_2_C"/>
    <property type="match status" value="1"/>
</dbReference>
<evidence type="ECO:0000256" key="4">
    <source>
        <dbReference type="ARBA" id="ARBA00022801"/>
    </source>
</evidence>
<dbReference type="Gene3D" id="3.20.20.80">
    <property type="entry name" value="Glycosidases"/>
    <property type="match status" value="1"/>
</dbReference>
<dbReference type="GO" id="GO:0005990">
    <property type="term" value="P:lactose catabolic process"/>
    <property type="evidence" value="ECO:0007669"/>
    <property type="project" value="TreeGrafter"/>
</dbReference>
<keyword evidence="4 7" id="KW-0378">Hydrolase</keyword>
<reference evidence="10" key="1">
    <citation type="submission" date="2017-02" db="EMBL/GenBank/DDBJ databases">
        <authorList>
            <person name="Varghese N."/>
            <person name="Submissions S."/>
        </authorList>
    </citation>
    <scope>NUCLEOTIDE SEQUENCE [LARGE SCALE GENOMIC DNA]</scope>
    <source>
        <strain evidence="10">DSM 15739</strain>
    </source>
</reference>
<comment type="similarity">
    <text evidence="2 7">Belongs to the glycosyl hydrolase 2 family.</text>
</comment>
<dbReference type="PANTHER" id="PTHR46323:SF2">
    <property type="entry name" value="BETA-GALACTOSIDASE"/>
    <property type="match status" value="1"/>
</dbReference>
<organism evidence="9 10">
    <name type="scientific">Globicatella sulfidifaciens DSM 15739</name>
    <dbReference type="NCBI Taxonomy" id="1121925"/>
    <lineage>
        <taxon>Bacteria</taxon>
        <taxon>Bacillati</taxon>
        <taxon>Bacillota</taxon>
        <taxon>Bacilli</taxon>
        <taxon>Lactobacillales</taxon>
        <taxon>Aerococcaceae</taxon>
        <taxon>Globicatella</taxon>
    </lineage>
</organism>
<protein>
    <recommendedName>
        <fullName evidence="3 7">Beta-galactosidase</fullName>
        <ecNumber evidence="3 7">3.2.1.23</ecNumber>
    </recommendedName>
    <alternativeName>
        <fullName evidence="6 7">Lactase</fullName>
    </alternativeName>
</protein>
<dbReference type="InterPro" id="IPR006104">
    <property type="entry name" value="Glyco_hydro_2_N"/>
</dbReference>
<dbReference type="InterPro" id="IPR013783">
    <property type="entry name" value="Ig-like_fold"/>
</dbReference>
<keyword evidence="10" id="KW-1185">Reference proteome</keyword>
<dbReference type="InterPro" id="IPR036156">
    <property type="entry name" value="Beta-gal/glucu_dom_sf"/>
</dbReference>
<dbReference type="InterPro" id="IPR017853">
    <property type="entry name" value="GH"/>
</dbReference>
<dbReference type="Proteomes" id="UP000189941">
    <property type="component" value="Unassembled WGS sequence"/>
</dbReference>
<dbReference type="Gene3D" id="2.60.40.10">
    <property type="entry name" value="Immunoglobulins"/>
    <property type="match status" value="1"/>
</dbReference>
<dbReference type="InterPro" id="IPR050347">
    <property type="entry name" value="Bact_Beta-galactosidase"/>
</dbReference>
<dbReference type="InterPro" id="IPR006103">
    <property type="entry name" value="Glyco_hydro_2_cat"/>
</dbReference>
<accession>A0A1T4LIL8</accession>
<dbReference type="InterPro" id="IPR006101">
    <property type="entry name" value="Glyco_hydro_2"/>
</dbReference>
<dbReference type="EMBL" id="FUWO01000008">
    <property type="protein sequence ID" value="SJZ54585.1"/>
    <property type="molecule type" value="Genomic_DNA"/>
</dbReference>
<dbReference type="STRING" id="1121925.SAMN02746011_01090"/>
<dbReference type="AlphaFoldDB" id="A0A1T4LIL8"/>
<evidence type="ECO:0000256" key="5">
    <source>
        <dbReference type="ARBA" id="ARBA00023295"/>
    </source>
</evidence>
<proteinExistence type="inferred from homology"/>
<dbReference type="RefSeq" id="WP_078755848.1">
    <property type="nucleotide sequence ID" value="NZ_FUWO01000008.1"/>
</dbReference>